<gene>
    <name evidence="10" type="ORF">MKK62_07975</name>
</gene>
<feature type="region of interest" description="Disordered" evidence="7">
    <location>
        <begin position="356"/>
        <end position="375"/>
    </location>
</feature>
<dbReference type="Proteomes" id="UP001055336">
    <property type="component" value="Chromosome"/>
</dbReference>
<evidence type="ECO:0000256" key="3">
    <source>
        <dbReference type="ARBA" id="ARBA00022679"/>
    </source>
</evidence>
<evidence type="ECO:0000256" key="2">
    <source>
        <dbReference type="ARBA" id="ARBA00022527"/>
    </source>
</evidence>
<accession>A0ABY3VP24</accession>
<feature type="region of interest" description="Disordered" evidence="7">
    <location>
        <begin position="410"/>
        <end position="452"/>
    </location>
</feature>
<evidence type="ECO:0000313" key="11">
    <source>
        <dbReference type="Proteomes" id="UP001055336"/>
    </source>
</evidence>
<dbReference type="Pfam" id="PF00069">
    <property type="entry name" value="Pkinase"/>
    <property type="match status" value="1"/>
</dbReference>
<keyword evidence="8" id="KW-0812">Transmembrane</keyword>
<dbReference type="GO" id="GO:0004674">
    <property type="term" value="F:protein serine/threonine kinase activity"/>
    <property type="evidence" value="ECO:0007669"/>
    <property type="project" value="UniProtKB-KW"/>
</dbReference>
<keyword evidence="6" id="KW-0067">ATP-binding</keyword>
<dbReference type="SUPFAM" id="SSF56112">
    <property type="entry name" value="Protein kinase-like (PK-like)"/>
    <property type="match status" value="1"/>
</dbReference>
<evidence type="ECO:0000256" key="7">
    <source>
        <dbReference type="SAM" id="MobiDB-lite"/>
    </source>
</evidence>
<dbReference type="PANTHER" id="PTHR43289">
    <property type="entry name" value="MITOGEN-ACTIVATED PROTEIN KINASE KINASE KINASE 20-RELATED"/>
    <property type="match status" value="1"/>
</dbReference>
<keyword evidence="3" id="KW-0808">Transferase</keyword>
<keyword evidence="8" id="KW-0472">Membrane</keyword>
<feature type="transmembrane region" description="Helical" evidence="8">
    <location>
        <begin position="386"/>
        <end position="404"/>
    </location>
</feature>
<evidence type="ECO:0000256" key="6">
    <source>
        <dbReference type="ARBA" id="ARBA00022840"/>
    </source>
</evidence>
<feature type="compositionally biased region" description="Acidic residues" evidence="7">
    <location>
        <begin position="363"/>
        <end position="374"/>
    </location>
</feature>
<name>A0ABY3VP24_9MYCO</name>
<dbReference type="EMBL" id="CP092488">
    <property type="protein sequence ID" value="UMB71191.1"/>
    <property type="molecule type" value="Genomic_DNA"/>
</dbReference>
<dbReference type="PROSITE" id="PS50011">
    <property type="entry name" value="PROTEIN_KINASE_DOM"/>
    <property type="match status" value="1"/>
</dbReference>
<dbReference type="Gene3D" id="1.10.510.10">
    <property type="entry name" value="Transferase(Phosphotransferase) domain 1"/>
    <property type="match status" value="1"/>
</dbReference>
<sequence length="547" mass="57610">MPLVMGATAAGFNIVRQLGYEEFGELYVAEHPRLPRQHVLHLIPADTSIDLDYRLRFNQESDAAAALWHPNIAGLTDRGEFEDQLWLSSEYVEGCDAAELLGEGHLDGMPPRMVVEIVSAIADALDYAHDRGVLHRYVNPGRIVVSNAAGDRRRIALTGIGVARPEGAHNTLTRAGMFIGTAGYTAPEQLMDDELDGRADQYALGATAFHLLTGAPPFAHFNPSVVVNRQLNDRAPRPSEIRPDLTEFDAIFGRVLSKDPVDRFRRCRDFAKALESTGGKRSHIRATSEVRAASIFREAATNGDGANTELLDTAETEDRLPTEVTPTVAASKPMTSRHALADTPRDGVDTAATAIVSPASDVHDDESADDDYDQPTEARNHRLRNFAAIAGVIAVVVIAWFAGVKALRSASQSNDTPAGVETTSAEPTTTAPAFVAPPAMTTPAPPAATPMAPPVVTSTAAPKPTAVQTTKAAPTTTAKAETTAPQTTAAKPKPTTTTTPPGGLDTRPAVGMPCGAEGSAAVSNSGGPVTCVSTPGGFAWEPPGGGE</sequence>
<feature type="compositionally biased region" description="Pro residues" evidence="7">
    <location>
        <begin position="443"/>
        <end position="452"/>
    </location>
</feature>
<feature type="domain" description="Protein kinase" evidence="9">
    <location>
        <begin position="12"/>
        <end position="286"/>
    </location>
</feature>
<dbReference type="PANTHER" id="PTHR43289:SF6">
    <property type="entry name" value="SERINE_THREONINE-PROTEIN KINASE NEKL-3"/>
    <property type="match status" value="1"/>
</dbReference>
<feature type="compositionally biased region" description="Low complexity" evidence="7">
    <location>
        <begin position="421"/>
        <end position="442"/>
    </location>
</feature>
<protein>
    <recommendedName>
        <fullName evidence="1">non-specific serine/threonine protein kinase</fullName>
        <ecNumber evidence="1">2.7.11.1</ecNumber>
    </recommendedName>
</protein>
<feature type="region of interest" description="Disordered" evidence="7">
    <location>
        <begin position="467"/>
        <end position="505"/>
    </location>
</feature>
<dbReference type="RefSeq" id="WP_240262943.1">
    <property type="nucleotide sequence ID" value="NZ_CP092488.2"/>
</dbReference>
<evidence type="ECO:0000259" key="9">
    <source>
        <dbReference type="PROSITE" id="PS50011"/>
    </source>
</evidence>
<evidence type="ECO:0000256" key="1">
    <source>
        <dbReference type="ARBA" id="ARBA00012513"/>
    </source>
</evidence>
<dbReference type="CDD" id="cd14014">
    <property type="entry name" value="STKc_PknB_like"/>
    <property type="match status" value="1"/>
</dbReference>
<proteinExistence type="predicted"/>
<keyword evidence="8" id="KW-1133">Transmembrane helix</keyword>
<keyword evidence="5 10" id="KW-0418">Kinase</keyword>
<keyword evidence="11" id="KW-1185">Reference proteome</keyword>
<evidence type="ECO:0000256" key="5">
    <source>
        <dbReference type="ARBA" id="ARBA00022777"/>
    </source>
</evidence>
<reference evidence="10" key="1">
    <citation type="submission" date="2022-08" db="EMBL/GenBank/DDBJ databases">
        <title>Whole genome sequencing of non-tuberculosis mycobacteria type-strains.</title>
        <authorList>
            <person name="Igarashi Y."/>
            <person name="Osugi A."/>
            <person name="Mitarai S."/>
        </authorList>
    </citation>
    <scope>NUCLEOTIDE SEQUENCE</scope>
    <source>
        <strain evidence="10">DSM 45127</strain>
    </source>
</reference>
<dbReference type="InterPro" id="IPR011009">
    <property type="entry name" value="Kinase-like_dom_sf"/>
</dbReference>
<keyword evidence="2 10" id="KW-0723">Serine/threonine-protein kinase</keyword>
<feature type="compositionally biased region" description="Low complexity" evidence="7">
    <location>
        <begin position="467"/>
        <end position="501"/>
    </location>
</feature>
<dbReference type="Gene3D" id="3.30.200.20">
    <property type="entry name" value="Phosphorylase Kinase, domain 1"/>
    <property type="match status" value="1"/>
</dbReference>
<evidence type="ECO:0000256" key="8">
    <source>
        <dbReference type="SAM" id="Phobius"/>
    </source>
</evidence>
<evidence type="ECO:0000313" key="10">
    <source>
        <dbReference type="EMBL" id="UMB71191.1"/>
    </source>
</evidence>
<evidence type="ECO:0000256" key="4">
    <source>
        <dbReference type="ARBA" id="ARBA00022741"/>
    </source>
</evidence>
<organism evidence="10 11">
    <name type="scientific">Mycobacterium paraterrae</name>
    <dbReference type="NCBI Taxonomy" id="577492"/>
    <lineage>
        <taxon>Bacteria</taxon>
        <taxon>Bacillati</taxon>
        <taxon>Actinomycetota</taxon>
        <taxon>Actinomycetes</taxon>
        <taxon>Mycobacteriales</taxon>
        <taxon>Mycobacteriaceae</taxon>
        <taxon>Mycobacterium</taxon>
    </lineage>
</organism>
<keyword evidence="4" id="KW-0547">Nucleotide-binding</keyword>
<dbReference type="InterPro" id="IPR000719">
    <property type="entry name" value="Prot_kinase_dom"/>
</dbReference>
<dbReference type="EC" id="2.7.11.1" evidence="1"/>
<dbReference type="SMART" id="SM00220">
    <property type="entry name" value="S_TKc"/>
    <property type="match status" value="1"/>
</dbReference>